<keyword evidence="4" id="KW-0547">Nucleotide-binding</keyword>
<dbReference type="EMBL" id="CP002394">
    <property type="protein sequence ID" value="ADU31532.1"/>
    <property type="molecule type" value="Genomic_DNA"/>
</dbReference>
<evidence type="ECO:0000256" key="1">
    <source>
        <dbReference type="ARBA" id="ARBA00001936"/>
    </source>
</evidence>
<protein>
    <recommendedName>
        <fullName evidence="9">inosine/xanthosine triphosphatase</fullName>
        <ecNumber evidence="9">3.6.1.73</ecNumber>
    </recommendedName>
</protein>
<evidence type="ECO:0000256" key="9">
    <source>
        <dbReference type="ARBA" id="ARBA00038901"/>
    </source>
</evidence>
<dbReference type="InterPro" id="IPR050299">
    <property type="entry name" value="YjjX_NTPase"/>
</dbReference>
<name>E6U186_EVAC2</name>
<dbReference type="GO" id="GO:0103023">
    <property type="term" value="F:ITPase activity"/>
    <property type="evidence" value="ECO:0007669"/>
    <property type="project" value="UniProtKB-EC"/>
</dbReference>
<comment type="cofactor">
    <cofactor evidence="1">
        <name>Mn(2+)</name>
        <dbReference type="ChEBI" id="CHEBI:29035"/>
    </cofactor>
</comment>
<keyword evidence="14" id="KW-1185">Reference proteome</keyword>
<comment type="cofactor">
    <cofactor evidence="2">
        <name>Mg(2+)</name>
        <dbReference type="ChEBI" id="CHEBI:18420"/>
    </cofactor>
</comment>
<proteinExistence type="predicted"/>
<dbReference type="HOGENOM" id="CLU_087417_0_0_9"/>
<comment type="catalytic activity">
    <reaction evidence="11">
        <text>XTP + H2O = XDP + phosphate + H(+)</text>
        <dbReference type="Rhea" id="RHEA:28406"/>
        <dbReference type="ChEBI" id="CHEBI:15377"/>
        <dbReference type="ChEBI" id="CHEBI:15378"/>
        <dbReference type="ChEBI" id="CHEBI:43474"/>
        <dbReference type="ChEBI" id="CHEBI:59884"/>
        <dbReference type="ChEBI" id="CHEBI:61314"/>
        <dbReference type="EC" id="3.6.1.73"/>
    </reaction>
</comment>
<evidence type="ECO:0000256" key="10">
    <source>
        <dbReference type="ARBA" id="ARBA00048174"/>
    </source>
</evidence>
<evidence type="ECO:0000256" key="3">
    <source>
        <dbReference type="ARBA" id="ARBA00022723"/>
    </source>
</evidence>
<evidence type="ECO:0000256" key="6">
    <source>
        <dbReference type="ARBA" id="ARBA00022842"/>
    </source>
</evidence>
<evidence type="ECO:0000256" key="2">
    <source>
        <dbReference type="ARBA" id="ARBA00001946"/>
    </source>
</evidence>
<reference evidence="13 14" key="1">
    <citation type="submission" date="2010-12" db="EMBL/GenBank/DDBJ databases">
        <title>Complete sequence of Bacillus cellulosilyticus DSM 2522.</title>
        <authorList>
            <consortium name="US DOE Joint Genome Institute"/>
            <person name="Lucas S."/>
            <person name="Copeland A."/>
            <person name="Lapidus A."/>
            <person name="Cheng J.-F."/>
            <person name="Bruce D."/>
            <person name="Goodwin L."/>
            <person name="Pitluck S."/>
            <person name="Chertkov O."/>
            <person name="Detter J.C."/>
            <person name="Han C."/>
            <person name="Tapia R."/>
            <person name="Land M."/>
            <person name="Hauser L."/>
            <person name="Jeffries C."/>
            <person name="Kyrpides N."/>
            <person name="Ivanova N."/>
            <person name="Mikhailova N."/>
            <person name="Brumm P."/>
            <person name="Mead D."/>
            <person name="Woyke T."/>
        </authorList>
    </citation>
    <scope>NUCLEOTIDE SEQUENCE [LARGE SCALE GENOMIC DNA]</scope>
    <source>
        <strain evidence="14">ATCC 21833 / DSM 2522 / FERM P-1141 / JCM 9156 / N-4</strain>
    </source>
</reference>
<evidence type="ECO:0000313" key="13">
    <source>
        <dbReference type="EMBL" id="ADU31532.1"/>
    </source>
</evidence>
<dbReference type="Proteomes" id="UP000001401">
    <property type="component" value="Chromosome"/>
</dbReference>
<dbReference type="InterPro" id="IPR029001">
    <property type="entry name" value="ITPase-like_fam"/>
</dbReference>
<dbReference type="NCBIfam" id="NF002850">
    <property type="entry name" value="PRK03114.1"/>
    <property type="match status" value="1"/>
</dbReference>
<evidence type="ECO:0000259" key="12">
    <source>
        <dbReference type="Pfam" id="PF01931"/>
    </source>
</evidence>
<keyword evidence="5" id="KW-0378">Hydrolase</keyword>
<keyword evidence="7" id="KW-0546">Nucleotide metabolism</keyword>
<dbReference type="AlphaFoldDB" id="E6U186"/>
<evidence type="ECO:0000256" key="11">
    <source>
        <dbReference type="ARBA" id="ARBA00048781"/>
    </source>
</evidence>
<evidence type="ECO:0000256" key="7">
    <source>
        <dbReference type="ARBA" id="ARBA00023080"/>
    </source>
</evidence>
<sequence>MIDELYVGTKNPAKIEAVKKVFSTHTKLITLDVPSDVSSQPFSDLETKEGAVNRAKYLLDSEKASFGLGLEGGVVEDKGTMMLCNWGALACSSGEVYVAGGARIVIPKTIADKVRDGMELGDAIDEWSNRSGVKKKEGTIGILTDGEVTRVSMFEHVVRLLYGQWKFTNKRSDV</sequence>
<gene>
    <name evidence="13" type="ordered locus">Bcell_3290</name>
</gene>
<dbReference type="SUPFAM" id="SSF52972">
    <property type="entry name" value="ITPase-like"/>
    <property type="match status" value="1"/>
</dbReference>
<dbReference type="STRING" id="649639.Bcell_3290"/>
<comment type="catalytic activity">
    <reaction evidence="10">
        <text>ITP + H2O = IDP + phosphate + H(+)</text>
        <dbReference type="Rhea" id="RHEA:28330"/>
        <dbReference type="ChEBI" id="CHEBI:15377"/>
        <dbReference type="ChEBI" id="CHEBI:15378"/>
        <dbReference type="ChEBI" id="CHEBI:43474"/>
        <dbReference type="ChEBI" id="CHEBI:58280"/>
        <dbReference type="ChEBI" id="CHEBI:61402"/>
        <dbReference type="EC" id="3.6.1.73"/>
    </reaction>
</comment>
<dbReference type="eggNOG" id="COG1986">
    <property type="taxonomic scope" value="Bacteria"/>
</dbReference>
<dbReference type="PANTHER" id="PTHR34699:SF2">
    <property type="entry name" value="NON-CANONICAL PURINE NTP PHOSPHATASE_PRRC1 DOMAIN-CONTAINING PROTEIN"/>
    <property type="match status" value="1"/>
</dbReference>
<dbReference type="GO" id="GO:0046872">
    <property type="term" value="F:metal ion binding"/>
    <property type="evidence" value="ECO:0007669"/>
    <property type="project" value="UniProtKB-KW"/>
</dbReference>
<feature type="domain" description="Non-canonical purine NTP phosphatase/PRRC1" evidence="12">
    <location>
        <begin position="8"/>
        <end position="159"/>
    </location>
</feature>
<organism evidence="13 14">
    <name type="scientific">Evansella cellulosilytica (strain ATCC 21833 / DSM 2522 / FERM P-1141 / JCM 9156 / N-4)</name>
    <name type="common">Bacillus cellulosilyticus</name>
    <dbReference type="NCBI Taxonomy" id="649639"/>
    <lineage>
        <taxon>Bacteria</taxon>
        <taxon>Bacillati</taxon>
        <taxon>Bacillota</taxon>
        <taxon>Bacilli</taxon>
        <taxon>Bacillales</taxon>
        <taxon>Bacillaceae</taxon>
        <taxon>Evansella</taxon>
    </lineage>
</organism>
<dbReference type="EC" id="3.6.1.73" evidence="9"/>
<dbReference type="InterPro" id="IPR026533">
    <property type="entry name" value="NTPase/PRRC1"/>
</dbReference>
<evidence type="ECO:0000256" key="4">
    <source>
        <dbReference type="ARBA" id="ARBA00022741"/>
    </source>
</evidence>
<dbReference type="RefSeq" id="WP_013489863.1">
    <property type="nucleotide sequence ID" value="NC_014829.1"/>
</dbReference>
<dbReference type="PANTHER" id="PTHR34699">
    <property type="match status" value="1"/>
</dbReference>
<keyword evidence="8" id="KW-0464">Manganese</keyword>
<dbReference type="Gene3D" id="3.90.950.10">
    <property type="match status" value="1"/>
</dbReference>
<evidence type="ECO:0000313" key="14">
    <source>
        <dbReference type="Proteomes" id="UP000001401"/>
    </source>
</evidence>
<dbReference type="Pfam" id="PF01931">
    <property type="entry name" value="NTPase_I-T"/>
    <property type="match status" value="1"/>
</dbReference>
<keyword evidence="3" id="KW-0479">Metal-binding</keyword>
<accession>E6U186</accession>
<keyword evidence="6" id="KW-0460">Magnesium</keyword>
<dbReference type="KEGG" id="bco:Bcell_3290"/>
<dbReference type="GO" id="GO:0009117">
    <property type="term" value="P:nucleotide metabolic process"/>
    <property type="evidence" value="ECO:0007669"/>
    <property type="project" value="UniProtKB-KW"/>
</dbReference>
<dbReference type="GO" id="GO:0000166">
    <property type="term" value="F:nucleotide binding"/>
    <property type="evidence" value="ECO:0007669"/>
    <property type="project" value="UniProtKB-KW"/>
</dbReference>
<evidence type="ECO:0000256" key="8">
    <source>
        <dbReference type="ARBA" id="ARBA00023211"/>
    </source>
</evidence>
<evidence type="ECO:0000256" key="5">
    <source>
        <dbReference type="ARBA" id="ARBA00022801"/>
    </source>
</evidence>